<name>A0A9Q0G3F2_9ROSI</name>
<evidence type="ECO:0000313" key="15">
    <source>
        <dbReference type="EMBL" id="KAJ4841610.1"/>
    </source>
</evidence>
<feature type="transmembrane region" description="Helical" evidence="11">
    <location>
        <begin position="490"/>
        <end position="507"/>
    </location>
</feature>
<comment type="caution">
    <text evidence="15">The sequence shown here is derived from an EMBL/GenBank/DDBJ whole genome shotgun (WGS) entry which is preliminary data.</text>
</comment>
<protein>
    <recommendedName>
        <fullName evidence="17">Fatty acid desaturase domain-containing protein</fullName>
    </recommendedName>
</protein>
<dbReference type="Proteomes" id="UP001141552">
    <property type="component" value="Unassembled WGS sequence"/>
</dbReference>
<keyword evidence="7" id="KW-0443">Lipid metabolism</keyword>
<keyword evidence="9" id="KW-0275">Fatty acid biosynthesis</keyword>
<evidence type="ECO:0000256" key="2">
    <source>
        <dbReference type="ARBA" id="ARBA00005189"/>
    </source>
</evidence>
<evidence type="ECO:0000256" key="10">
    <source>
        <dbReference type="SAM" id="MobiDB-lite"/>
    </source>
</evidence>
<keyword evidence="5" id="KW-0276">Fatty acid metabolism</keyword>
<comment type="pathway">
    <text evidence="2">Lipid metabolism.</text>
</comment>
<comment type="similarity">
    <text evidence="3">Belongs to the fatty acid desaturase type 1 family.</text>
</comment>
<evidence type="ECO:0000259" key="14">
    <source>
        <dbReference type="Pfam" id="PF11960"/>
    </source>
</evidence>
<evidence type="ECO:0000256" key="9">
    <source>
        <dbReference type="ARBA" id="ARBA00023160"/>
    </source>
</evidence>
<evidence type="ECO:0000256" key="3">
    <source>
        <dbReference type="ARBA" id="ARBA00009295"/>
    </source>
</evidence>
<evidence type="ECO:0000259" key="12">
    <source>
        <dbReference type="Pfam" id="PF00487"/>
    </source>
</evidence>
<feature type="transmembrane region" description="Helical" evidence="11">
    <location>
        <begin position="617"/>
        <end position="634"/>
    </location>
</feature>
<gene>
    <name evidence="15" type="ORF">Tsubulata_004887</name>
</gene>
<dbReference type="GO" id="GO:0016020">
    <property type="term" value="C:membrane"/>
    <property type="evidence" value="ECO:0007669"/>
    <property type="project" value="UniProtKB-SubCell"/>
</dbReference>
<organism evidence="15 16">
    <name type="scientific">Turnera subulata</name>
    <dbReference type="NCBI Taxonomy" id="218843"/>
    <lineage>
        <taxon>Eukaryota</taxon>
        <taxon>Viridiplantae</taxon>
        <taxon>Streptophyta</taxon>
        <taxon>Embryophyta</taxon>
        <taxon>Tracheophyta</taxon>
        <taxon>Spermatophyta</taxon>
        <taxon>Magnoliopsida</taxon>
        <taxon>eudicotyledons</taxon>
        <taxon>Gunneridae</taxon>
        <taxon>Pentapetalae</taxon>
        <taxon>rosids</taxon>
        <taxon>fabids</taxon>
        <taxon>Malpighiales</taxon>
        <taxon>Passifloraceae</taxon>
        <taxon>Turnera</taxon>
    </lineage>
</organism>
<keyword evidence="6" id="KW-0560">Oxidoreductase</keyword>
<dbReference type="GO" id="GO:0006633">
    <property type="term" value="P:fatty acid biosynthetic process"/>
    <property type="evidence" value="ECO:0007669"/>
    <property type="project" value="UniProtKB-KW"/>
</dbReference>
<keyword evidence="11" id="KW-0812">Transmembrane</keyword>
<feature type="transmembrane region" description="Helical" evidence="11">
    <location>
        <begin position="688"/>
        <end position="710"/>
    </location>
</feature>
<evidence type="ECO:0000256" key="6">
    <source>
        <dbReference type="ARBA" id="ARBA00023002"/>
    </source>
</evidence>
<sequence length="821" mass="93902">IAGCLESRLDLLRFRWVCHSWRSSVTIPPVVLKLPYPISQDTEPKTDSWGYFTLTESSVLSIQPLQNKQSATPDKPWIVRIQFLESGNLVFKNLFSSSTPHDLDKCCLPKELDLADYDVNELCRVFDLEFFDQSIGRPSLGGCRWPTEVSQVVVSGSVIGGSFMVMVLKDDGKLAVWRMGDDKWVVVGDETAAGSSYCSVAYHRGRFYAVCDNRLTVTIDPLSLNVQEVAPAKQPCRDELAFAKSFGDLLLVSLNKNWFYGSYASSDEDEFMLETSFDIEKLDEDKRQWIPGKDGMQDRVLFTCSCWSLVVLAEDFPGYGKNCIYCTDPGCFDESGCDHPYSRIIVHHLASDISRPLCSDFYGCSNMLIICSSSKHFPFTYPRPNKNLNPIFSPSLGLIRCEIEALNRGLIFLKQHQPNQTTQQQIKILNSQPRTTNNMGAYQRISSDPKSELRKESNPKRVPCDKPPFTLATLKKAIPAHCFNRSLVRSFSYLAYDLSVCYTLFYIAKTFIPLLPTPLAYIAWPMYWFIQGAFMTGIWVIGHECGHHSFSDYQWVDNFVGLILHSALMTPYFAWKYSHRRHHSNTGSLSHDEVYLPRLKDSIPWYSKYLNNPAGRVIRVVSMLFLAFPLYLLFNASSQKHDRFANHFDPYSPIFTDRERVQVVISDIGYFSTIYVFYSIAKAQGFTWLFCTYLAPLLVVHALFIIITFLHHTNPTLPHYDNSEWEWFRGALSTIDLDFGWMNKVLHNVTNTHICHHLISTIPHYHALEATEAIKPVLGAYYQIDSTPIHKALYRAAKDCIYAEPDHDDKDQGVYWYKGTN</sequence>
<evidence type="ECO:0000256" key="7">
    <source>
        <dbReference type="ARBA" id="ARBA00023098"/>
    </source>
</evidence>
<feature type="domain" description="Fatty acid desaturase" evidence="12">
    <location>
        <begin position="523"/>
        <end position="782"/>
    </location>
</feature>
<keyword evidence="8 11" id="KW-0472">Membrane</keyword>
<keyword evidence="4" id="KW-0444">Lipid biosynthesis</keyword>
<dbReference type="PANTHER" id="PTHR32100">
    <property type="entry name" value="OMEGA-6 FATTY ACID DESATURASE, CHLOROPLASTIC"/>
    <property type="match status" value="1"/>
</dbReference>
<reference evidence="15" key="2">
    <citation type="journal article" date="2023" name="Plants (Basel)">
        <title>Annotation of the Turnera subulata (Passifloraceae) Draft Genome Reveals the S-Locus Evolved after the Divergence of Turneroideae from Passifloroideae in a Stepwise Manner.</title>
        <authorList>
            <person name="Henning P.M."/>
            <person name="Roalson E.H."/>
            <person name="Mir W."/>
            <person name="McCubbin A.G."/>
            <person name="Shore J.S."/>
        </authorList>
    </citation>
    <scope>NUCLEOTIDE SEQUENCE</scope>
    <source>
        <strain evidence="15">F60SS</strain>
    </source>
</reference>
<dbReference type="OrthoDB" id="638130at2759"/>
<feature type="transmembrane region" description="Helical" evidence="11">
    <location>
        <begin position="661"/>
        <end position="681"/>
    </location>
</feature>
<dbReference type="InterPro" id="IPR021863">
    <property type="entry name" value="FAS_N"/>
</dbReference>
<comment type="subcellular location">
    <subcellularLocation>
        <location evidence="1">Membrane</location>
    </subcellularLocation>
</comment>
<accession>A0A9Q0G3F2</accession>
<evidence type="ECO:0000259" key="13">
    <source>
        <dbReference type="Pfam" id="PF03478"/>
    </source>
</evidence>
<dbReference type="InterPro" id="IPR005804">
    <property type="entry name" value="FA_desaturase_dom"/>
</dbReference>
<feature type="compositionally biased region" description="Basic and acidic residues" evidence="10">
    <location>
        <begin position="447"/>
        <end position="460"/>
    </location>
</feature>
<feature type="domain" description="Fatty acid desaturase N-terminal" evidence="14">
    <location>
        <begin position="424"/>
        <end position="504"/>
    </location>
</feature>
<keyword evidence="11" id="KW-1133">Transmembrane helix</keyword>
<evidence type="ECO:0000256" key="5">
    <source>
        <dbReference type="ARBA" id="ARBA00022832"/>
    </source>
</evidence>
<dbReference type="Pfam" id="PF11960">
    <property type="entry name" value="DUF3474"/>
    <property type="match status" value="1"/>
</dbReference>
<feature type="transmembrane region" description="Helical" evidence="11">
    <location>
        <begin position="553"/>
        <end position="575"/>
    </location>
</feature>
<feature type="domain" description="KIB1-4 beta-propeller" evidence="13">
    <location>
        <begin position="75"/>
        <end position="333"/>
    </location>
</feature>
<keyword evidence="16" id="KW-1185">Reference proteome</keyword>
<feature type="transmembrane region" description="Helical" evidence="11">
    <location>
        <begin position="519"/>
        <end position="541"/>
    </location>
</feature>
<dbReference type="InterPro" id="IPR011043">
    <property type="entry name" value="Gal_Oxase/kelch_b-propeller"/>
</dbReference>
<evidence type="ECO:0000313" key="16">
    <source>
        <dbReference type="Proteomes" id="UP001141552"/>
    </source>
</evidence>
<evidence type="ECO:0000256" key="4">
    <source>
        <dbReference type="ARBA" id="ARBA00022516"/>
    </source>
</evidence>
<reference evidence="15" key="1">
    <citation type="submission" date="2022-02" db="EMBL/GenBank/DDBJ databases">
        <authorList>
            <person name="Henning P.M."/>
            <person name="McCubbin A.G."/>
            <person name="Shore J.S."/>
        </authorList>
    </citation>
    <scope>NUCLEOTIDE SEQUENCE</scope>
    <source>
        <strain evidence="15">F60SS</strain>
        <tissue evidence="15">Leaves</tissue>
    </source>
</reference>
<dbReference type="Pfam" id="PF00487">
    <property type="entry name" value="FA_desaturase"/>
    <property type="match status" value="1"/>
</dbReference>
<dbReference type="InterPro" id="IPR012171">
    <property type="entry name" value="Fatty_acid_desaturase"/>
</dbReference>
<proteinExistence type="inferred from homology"/>
<dbReference type="AlphaFoldDB" id="A0A9Q0G3F2"/>
<feature type="non-terminal residue" evidence="15">
    <location>
        <position position="821"/>
    </location>
</feature>
<dbReference type="GO" id="GO:0016717">
    <property type="term" value="F:oxidoreductase activity, acting on paired donors, with oxidation of a pair of donors resulting in the reduction of molecular oxygen to two molecules of water"/>
    <property type="evidence" value="ECO:0007669"/>
    <property type="project" value="InterPro"/>
</dbReference>
<dbReference type="SUPFAM" id="SSF50965">
    <property type="entry name" value="Galactose oxidase, central domain"/>
    <property type="match status" value="1"/>
</dbReference>
<evidence type="ECO:0000256" key="8">
    <source>
        <dbReference type="ARBA" id="ARBA00023136"/>
    </source>
</evidence>
<evidence type="ECO:0000256" key="11">
    <source>
        <dbReference type="SAM" id="Phobius"/>
    </source>
</evidence>
<feature type="region of interest" description="Disordered" evidence="10">
    <location>
        <begin position="439"/>
        <end position="460"/>
    </location>
</feature>
<evidence type="ECO:0008006" key="17">
    <source>
        <dbReference type="Google" id="ProtNLM"/>
    </source>
</evidence>
<dbReference type="Pfam" id="PF03478">
    <property type="entry name" value="Beta-prop_KIB1-4"/>
    <property type="match status" value="1"/>
</dbReference>
<dbReference type="CDD" id="cd03507">
    <property type="entry name" value="Delta12-FADS-like"/>
    <property type="match status" value="1"/>
</dbReference>
<evidence type="ECO:0000256" key="1">
    <source>
        <dbReference type="ARBA" id="ARBA00004370"/>
    </source>
</evidence>
<dbReference type="EMBL" id="JAKUCV010002721">
    <property type="protein sequence ID" value="KAJ4841610.1"/>
    <property type="molecule type" value="Genomic_DNA"/>
</dbReference>
<dbReference type="InterPro" id="IPR005174">
    <property type="entry name" value="KIB1-4_b-propeller"/>
</dbReference>